<evidence type="ECO:0000256" key="1">
    <source>
        <dbReference type="SAM" id="MobiDB-lite"/>
    </source>
</evidence>
<comment type="caution">
    <text evidence="2">The sequence shown here is derived from an EMBL/GenBank/DDBJ whole genome shotgun (WGS) entry which is preliminary data.</text>
</comment>
<dbReference type="AlphaFoldDB" id="A0A4C1WM03"/>
<evidence type="ECO:0000313" key="2">
    <source>
        <dbReference type="EMBL" id="GBP52438.1"/>
    </source>
</evidence>
<feature type="compositionally biased region" description="Low complexity" evidence="1">
    <location>
        <begin position="50"/>
        <end position="61"/>
    </location>
</feature>
<feature type="compositionally biased region" description="Basic and acidic residues" evidence="1">
    <location>
        <begin position="67"/>
        <end position="90"/>
    </location>
</feature>
<feature type="compositionally biased region" description="Basic and acidic residues" evidence="1">
    <location>
        <begin position="15"/>
        <end position="30"/>
    </location>
</feature>
<sequence length="90" mass="10090">MKIKERTFLSALCDTSHKGFRGDPHAKERTPAGGRQVAEAFCRPVKVAESGPRPRTGNGPRSRTRSRRDSESETRDGARPRDQKKATGRW</sequence>
<organism evidence="2 3">
    <name type="scientific">Eumeta variegata</name>
    <name type="common">Bagworm moth</name>
    <name type="synonym">Eumeta japonica</name>
    <dbReference type="NCBI Taxonomy" id="151549"/>
    <lineage>
        <taxon>Eukaryota</taxon>
        <taxon>Metazoa</taxon>
        <taxon>Ecdysozoa</taxon>
        <taxon>Arthropoda</taxon>
        <taxon>Hexapoda</taxon>
        <taxon>Insecta</taxon>
        <taxon>Pterygota</taxon>
        <taxon>Neoptera</taxon>
        <taxon>Endopterygota</taxon>
        <taxon>Lepidoptera</taxon>
        <taxon>Glossata</taxon>
        <taxon>Ditrysia</taxon>
        <taxon>Tineoidea</taxon>
        <taxon>Psychidae</taxon>
        <taxon>Oiketicinae</taxon>
        <taxon>Eumeta</taxon>
    </lineage>
</organism>
<protein>
    <submittedName>
        <fullName evidence="2">Uncharacterized protein</fullName>
    </submittedName>
</protein>
<evidence type="ECO:0000313" key="3">
    <source>
        <dbReference type="Proteomes" id="UP000299102"/>
    </source>
</evidence>
<accession>A0A4C1WM03</accession>
<gene>
    <name evidence="2" type="ORF">EVAR_39897_1</name>
</gene>
<reference evidence="2 3" key="1">
    <citation type="journal article" date="2019" name="Commun. Biol.">
        <title>The bagworm genome reveals a unique fibroin gene that provides high tensile strength.</title>
        <authorList>
            <person name="Kono N."/>
            <person name="Nakamura H."/>
            <person name="Ohtoshi R."/>
            <person name="Tomita M."/>
            <person name="Numata K."/>
            <person name="Arakawa K."/>
        </authorList>
    </citation>
    <scope>NUCLEOTIDE SEQUENCE [LARGE SCALE GENOMIC DNA]</scope>
</reference>
<dbReference type="EMBL" id="BGZK01000603">
    <property type="protein sequence ID" value="GBP52438.1"/>
    <property type="molecule type" value="Genomic_DNA"/>
</dbReference>
<dbReference type="Proteomes" id="UP000299102">
    <property type="component" value="Unassembled WGS sequence"/>
</dbReference>
<feature type="region of interest" description="Disordered" evidence="1">
    <location>
        <begin position="15"/>
        <end position="90"/>
    </location>
</feature>
<keyword evidence="3" id="KW-1185">Reference proteome</keyword>
<name>A0A4C1WM03_EUMVA</name>
<proteinExistence type="predicted"/>